<evidence type="ECO:0000313" key="2">
    <source>
        <dbReference type="EMBL" id="EEN43162.1"/>
    </source>
</evidence>
<accession>C3ZWG0</accession>
<dbReference type="STRING" id="7739.C3ZWG0"/>
<dbReference type="InParanoid" id="C3ZWG0"/>
<dbReference type="InterPro" id="IPR050561">
    <property type="entry name" value="PTP"/>
</dbReference>
<dbReference type="GO" id="GO:0007165">
    <property type="term" value="P:signal transduction"/>
    <property type="evidence" value="ECO:0007669"/>
    <property type="project" value="InterPro"/>
</dbReference>
<name>C3ZWG0_BRAFL</name>
<feature type="non-terminal residue" evidence="2">
    <location>
        <position position="76"/>
    </location>
</feature>
<dbReference type="PROSITE" id="PS50238">
    <property type="entry name" value="RHOGAP"/>
    <property type="match status" value="1"/>
</dbReference>
<feature type="non-terminal residue" evidence="2">
    <location>
        <position position="1"/>
    </location>
</feature>
<dbReference type="eggNOG" id="ENOG502SCXM">
    <property type="taxonomic scope" value="Eukaryota"/>
</dbReference>
<protein>
    <recommendedName>
        <fullName evidence="1">Rho-GAP domain-containing protein</fullName>
    </recommendedName>
</protein>
<dbReference type="EMBL" id="GG666698">
    <property type="protein sequence ID" value="EEN43162.1"/>
    <property type="molecule type" value="Genomic_DNA"/>
</dbReference>
<organism>
    <name type="scientific">Branchiostoma floridae</name>
    <name type="common">Florida lancelet</name>
    <name type="synonym">Amphioxus</name>
    <dbReference type="NCBI Taxonomy" id="7739"/>
    <lineage>
        <taxon>Eukaryota</taxon>
        <taxon>Metazoa</taxon>
        <taxon>Chordata</taxon>
        <taxon>Cephalochordata</taxon>
        <taxon>Leptocardii</taxon>
        <taxon>Amphioxiformes</taxon>
        <taxon>Branchiostomatidae</taxon>
        <taxon>Branchiostoma</taxon>
    </lineage>
</organism>
<dbReference type="InterPro" id="IPR000198">
    <property type="entry name" value="RhoGAP_dom"/>
</dbReference>
<dbReference type="PANTHER" id="PTHR23339">
    <property type="entry name" value="TYROSINE SPECIFIC PROTEIN PHOSPHATASE AND DUAL SPECIFICITY PROTEIN PHOSPHATASE"/>
    <property type="match status" value="1"/>
</dbReference>
<reference evidence="2" key="1">
    <citation type="journal article" date="2008" name="Nature">
        <title>The amphioxus genome and the evolution of the chordate karyotype.</title>
        <authorList>
            <consortium name="US DOE Joint Genome Institute (JGI-PGF)"/>
            <person name="Putnam N.H."/>
            <person name="Butts T."/>
            <person name="Ferrier D.E.K."/>
            <person name="Furlong R.F."/>
            <person name="Hellsten U."/>
            <person name="Kawashima T."/>
            <person name="Robinson-Rechavi M."/>
            <person name="Shoguchi E."/>
            <person name="Terry A."/>
            <person name="Yu J.-K."/>
            <person name="Benito-Gutierrez E.L."/>
            <person name="Dubchak I."/>
            <person name="Garcia-Fernandez J."/>
            <person name="Gibson-Brown J.J."/>
            <person name="Grigoriev I.V."/>
            <person name="Horton A.C."/>
            <person name="de Jong P.J."/>
            <person name="Jurka J."/>
            <person name="Kapitonov V.V."/>
            <person name="Kohara Y."/>
            <person name="Kuroki Y."/>
            <person name="Lindquist E."/>
            <person name="Lucas S."/>
            <person name="Osoegawa K."/>
            <person name="Pennacchio L.A."/>
            <person name="Salamov A.A."/>
            <person name="Satou Y."/>
            <person name="Sauka-Spengler T."/>
            <person name="Schmutz J."/>
            <person name="Shin-I T."/>
            <person name="Toyoda A."/>
            <person name="Bronner-Fraser M."/>
            <person name="Fujiyama A."/>
            <person name="Holland L.Z."/>
            <person name="Holland P.W.H."/>
            <person name="Satoh N."/>
            <person name="Rokhsar D.S."/>
        </authorList>
    </citation>
    <scope>NUCLEOTIDE SEQUENCE [LARGE SCALE GENOMIC DNA]</scope>
    <source>
        <strain evidence="2">S238N-H82</strain>
        <tissue evidence="2">Testes</tissue>
    </source>
</reference>
<feature type="domain" description="Rho-GAP" evidence="1">
    <location>
        <begin position="1"/>
        <end position="76"/>
    </location>
</feature>
<proteinExistence type="predicted"/>
<dbReference type="AlphaFoldDB" id="C3ZWG0"/>
<evidence type="ECO:0000259" key="1">
    <source>
        <dbReference type="PROSITE" id="PS50238"/>
    </source>
</evidence>
<sequence>CLMWSWLEELKEPVLSDKDISNLVEMADNPNEALEQLEKGHKHTLNYILKTIAKLPNLSPAVEEKILTRLIVAFTK</sequence>
<gene>
    <name evidence="2" type="ORF">BRAFLDRAFT_190288</name>
</gene>